<accession>A0A3E3E200</accession>
<gene>
    <name evidence="1" type="ORF">DW687_01140</name>
</gene>
<dbReference type="RefSeq" id="WP_007050468.1">
    <property type="nucleotide sequence ID" value="NZ_CABKNJ010000001.1"/>
</dbReference>
<dbReference type="Pfam" id="PF05402">
    <property type="entry name" value="PqqD"/>
    <property type="match status" value="1"/>
</dbReference>
<dbReference type="GeneID" id="98000762"/>
<organism evidence="1 2">
    <name type="scientific">Anaerofustis stercorihominis</name>
    <dbReference type="NCBI Taxonomy" id="214853"/>
    <lineage>
        <taxon>Bacteria</taxon>
        <taxon>Bacillati</taxon>
        <taxon>Bacillota</taxon>
        <taxon>Clostridia</taxon>
        <taxon>Eubacteriales</taxon>
        <taxon>Eubacteriaceae</taxon>
        <taxon>Anaerofustis</taxon>
    </lineage>
</organism>
<protein>
    <submittedName>
        <fullName evidence="1">PqqD family protein</fullName>
    </submittedName>
</protein>
<reference evidence="1 2" key="1">
    <citation type="submission" date="2018-08" db="EMBL/GenBank/DDBJ databases">
        <title>A genome reference for cultivated species of the human gut microbiota.</title>
        <authorList>
            <person name="Zou Y."/>
            <person name="Xue W."/>
            <person name="Luo G."/>
        </authorList>
    </citation>
    <scope>NUCLEOTIDE SEQUENCE [LARGE SCALE GENOMIC DNA]</scope>
    <source>
        <strain evidence="1 2">AM25-6</strain>
    </source>
</reference>
<dbReference type="AlphaFoldDB" id="A0A3E3E200"/>
<comment type="caution">
    <text evidence="1">The sequence shown here is derived from an EMBL/GenBank/DDBJ whole genome shotgun (WGS) entry which is preliminary data.</text>
</comment>
<evidence type="ECO:0000313" key="1">
    <source>
        <dbReference type="EMBL" id="RGD74958.1"/>
    </source>
</evidence>
<name>A0A3E3E200_9FIRM</name>
<dbReference type="EMBL" id="QUSM01000002">
    <property type="protein sequence ID" value="RGD74958.1"/>
    <property type="molecule type" value="Genomic_DNA"/>
</dbReference>
<dbReference type="InterPro" id="IPR041881">
    <property type="entry name" value="PqqD_sf"/>
</dbReference>
<sequence>MKNKNSENYLDYIPICAPDHEFTVRKDGIVVIHQEHKGFYNKIAQKIYKRPKVSNINLDEFGSFVWKQMDGKRTIYEISLLVKEQFGEEAEPLIPRLTEFFRILFKNQFIGYVKEKK</sequence>
<dbReference type="Proteomes" id="UP000261212">
    <property type="component" value="Unassembled WGS sequence"/>
</dbReference>
<dbReference type="Gene3D" id="1.10.10.1150">
    <property type="entry name" value="Coenzyme PQQ synthesis protein D (PqqD)"/>
    <property type="match status" value="1"/>
</dbReference>
<evidence type="ECO:0000313" key="2">
    <source>
        <dbReference type="Proteomes" id="UP000261212"/>
    </source>
</evidence>
<dbReference type="InterPro" id="IPR008792">
    <property type="entry name" value="PQQD"/>
</dbReference>
<proteinExistence type="predicted"/>